<dbReference type="EMBL" id="JABAHT010000247">
    <property type="protein sequence ID" value="KAF4660013.1"/>
    <property type="molecule type" value="Genomic_DNA"/>
</dbReference>
<feature type="compositionally biased region" description="Basic and acidic residues" evidence="1">
    <location>
        <begin position="1"/>
        <end position="12"/>
    </location>
</feature>
<gene>
    <name evidence="2" type="ORF">FOZ61_004317</name>
</gene>
<name>A0A7J6LLE9_PEROL</name>
<evidence type="ECO:0000313" key="3">
    <source>
        <dbReference type="Proteomes" id="UP000570595"/>
    </source>
</evidence>
<dbReference type="OrthoDB" id="10437388at2759"/>
<accession>A0A7J6LLE9</accession>
<protein>
    <submittedName>
        <fullName evidence="2">Uncharacterized protein</fullName>
    </submittedName>
</protein>
<dbReference type="Proteomes" id="UP000570595">
    <property type="component" value="Unassembled WGS sequence"/>
</dbReference>
<feature type="region of interest" description="Disordered" evidence="1">
    <location>
        <begin position="1"/>
        <end position="60"/>
    </location>
</feature>
<feature type="compositionally biased region" description="Low complexity" evidence="1">
    <location>
        <begin position="14"/>
        <end position="24"/>
    </location>
</feature>
<comment type="caution">
    <text evidence="2">The sequence shown here is derived from an EMBL/GenBank/DDBJ whole genome shotgun (WGS) entry which is preliminary data.</text>
</comment>
<organism evidence="2 3">
    <name type="scientific">Perkinsus olseni</name>
    <name type="common">Perkinsus atlanticus</name>
    <dbReference type="NCBI Taxonomy" id="32597"/>
    <lineage>
        <taxon>Eukaryota</taxon>
        <taxon>Sar</taxon>
        <taxon>Alveolata</taxon>
        <taxon>Perkinsozoa</taxon>
        <taxon>Perkinsea</taxon>
        <taxon>Perkinsida</taxon>
        <taxon>Perkinsidae</taxon>
        <taxon>Perkinsus</taxon>
    </lineage>
</organism>
<reference evidence="2 3" key="1">
    <citation type="submission" date="2020-04" db="EMBL/GenBank/DDBJ databases">
        <title>Perkinsus olseni comparative genomics.</title>
        <authorList>
            <person name="Bogema D.R."/>
        </authorList>
    </citation>
    <scope>NUCLEOTIDE SEQUENCE [LARGE SCALE GENOMIC DNA]</scope>
    <source>
        <strain evidence="2">ATCC PRA-179</strain>
    </source>
</reference>
<proteinExistence type="predicted"/>
<evidence type="ECO:0000256" key="1">
    <source>
        <dbReference type="SAM" id="MobiDB-lite"/>
    </source>
</evidence>
<evidence type="ECO:0000313" key="2">
    <source>
        <dbReference type="EMBL" id="KAF4660013.1"/>
    </source>
</evidence>
<sequence length="315" mass="33913">MPRNDREERDSASESEGSDAGWESFSDAVIDETNAARDSTNETEWESFSEEGPVTVEGGDDAGRAAVEEVPSTSVENDYRDRVTLLAVSEGRSQKACSNGSKHQSAALVYTVYTALKAAVGQVRRLDCKGVPTELGEKSSEVSGLKKRQRKAAGDQIIGLCINYRGGPRISEDAPKKWNKPRASCDLVRFAHEYEATLGSNPYAQKPIFSSLHSRLHRKDMKISFIVTIPFITGVAVGAPCGDSVSNDENKLGSPMQQNPLGGHPYDVNDTIIVSDMDRPAGGQVGDTPSCIACLACLAEALNPFCWSAFDTCGL</sequence>
<dbReference type="AlphaFoldDB" id="A0A7J6LLE9"/>